<evidence type="ECO:0000259" key="3">
    <source>
        <dbReference type="Pfam" id="PF00884"/>
    </source>
</evidence>
<name>A0A4D6H026_9EURY</name>
<dbReference type="Pfam" id="PF00884">
    <property type="entry name" value="Sulfatase"/>
    <property type="match status" value="1"/>
</dbReference>
<dbReference type="PANTHER" id="PTHR42693">
    <property type="entry name" value="ARYLSULFATASE FAMILY MEMBER"/>
    <property type="match status" value="1"/>
</dbReference>
<dbReference type="EMBL" id="CP031311">
    <property type="protein sequence ID" value="QCC47200.1"/>
    <property type="molecule type" value="Genomic_DNA"/>
</dbReference>
<evidence type="ECO:0000313" key="5">
    <source>
        <dbReference type="Proteomes" id="UP000296733"/>
    </source>
</evidence>
<dbReference type="GO" id="GO:0004065">
    <property type="term" value="F:arylsulfatase activity"/>
    <property type="evidence" value="ECO:0007669"/>
    <property type="project" value="TreeGrafter"/>
</dbReference>
<feature type="domain" description="Sulfatase N-terminal" evidence="3">
    <location>
        <begin position="51"/>
        <end position="349"/>
    </location>
</feature>
<dbReference type="InterPro" id="IPR017850">
    <property type="entry name" value="Alkaline_phosphatase_core_sf"/>
</dbReference>
<feature type="region of interest" description="Disordered" evidence="2">
    <location>
        <begin position="442"/>
        <end position="474"/>
    </location>
</feature>
<reference evidence="4 5" key="1">
    <citation type="journal article" date="2019" name="Nat. Commun.">
        <title>A new type of DNA phosphorothioation-based antiviral system in archaea.</title>
        <authorList>
            <person name="Xiong L."/>
            <person name="Liu S."/>
            <person name="Chen S."/>
            <person name="Xiao Y."/>
            <person name="Zhu B."/>
            <person name="Gao Y."/>
            <person name="Zhang Y."/>
            <person name="Chen B."/>
            <person name="Luo J."/>
            <person name="Deng Z."/>
            <person name="Chen X."/>
            <person name="Wang L."/>
            <person name="Chen S."/>
        </authorList>
    </citation>
    <scope>NUCLEOTIDE SEQUENCE [LARGE SCALE GENOMIC DNA]</scope>
    <source>
        <strain evidence="4 5">CGMCC 1.10331</strain>
    </source>
</reference>
<dbReference type="KEGG" id="hlm:DV707_05650"/>
<protein>
    <recommendedName>
        <fullName evidence="3">Sulfatase N-terminal domain-containing protein</fullName>
    </recommendedName>
</protein>
<comment type="similarity">
    <text evidence="1">Belongs to the sulfatase family.</text>
</comment>
<sequence>MEPRRCDIGEFVNEVSATDVVRVKIGIVVLDTLRYDTFCSECTDLNSATSSLNAFHSTSRWTAPAHASLFTGLYPTETGTHSENRYLTTDRPTLAERLSNTGYHTVAFSNNVHIDPFFNFSRGFDELVRGPNLKGRPTGSDDFDWDELFSTIGDGPLRYARAVKRVVESDAPTLRTLRTGVEFLRSNVADDSNTLSWAHDGADEHLENPPDDLFFFANLMPAHFPYEPPEGYADEEPLDTQPFHLTLRRDPVTDEEHARHWENYRGAARYLNDELPKLIDRVDWDALFVISDHGEMFGEHGFRGHEYGIWPELVHVPAVALGNEVPERDIDAVTSILEIHKTILDLAGIDTDDFIRGRNLFEDDFDDDRAVYAESTGVGQYSPDATGILANIPAEWNRDHYMLRTKDAMFIHDKDGDRAIDPETGERLPERVSELRKRVDEVRENRRDFTGESDDSIDEMPDEIEDRLEHLGYK</sequence>
<gene>
    <name evidence="4" type="ORF">DV707_05650</name>
</gene>
<dbReference type="SUPFAM" id="SSF53649">
    <property type="entry name" value="Alkaline phosphatase-like"/>
    <property type="match status" value="1"/>
</dbReference>
<dbReference type="Gene3D" id="3.40.720.10">
    <property type="entry name" value="Alkaline Phosphatase, subunit A"/>
    <property type="match status" value="1"/>
</dbReference>
<organism evidence="4 5">
    <name type="scientific">Halobellus limi</name>
    <dbReference type="NCBI Taxonomy" id="699433"/>
    <lineage>
        <taxon>Archaea</taxon>
        <taxon>Methanobacteriati</taxon>
        <taxon>Methanobacteriota</taxon>
        <taxon>Stenosarchaea group</taxon>
        <taxon>Halobacteria</taxon>
        <taxon>Halobacteriales</taxon>
        <taxon>Haloferacaceae</taxon>
        <taxon>Halobellus</taxon>
    </lineage>
</organism>
<dbReference type="PANTHER" id="PTHR42693:SF33">
    <property type="entry name" value="ARYLSULFATASE"/>
    <property type="match status" value="1"/>
</dbReference>
<accession>A0A4D6H026</accession>
<dbReference type="AlphaFoldDB" id="A0A4D6H026"/>
<dbReference type="InterPro" id="IPR000917">
    <property type="entry name" value="Sulfatase_N"/>
</dbReference>
<proteinExistence type="inferred from homology"/>
<evidence type="ECO:0000313" key="4">
    <source>
        <dbReference type="EMBL" id="QCC47200.1"/>
    </source>
</evidence>
<feature type="compositionally biased region" description="Acidic residues" evidence="2">
    <location>
        <begin position="451"/>
        <end position="466"/>
    </location>
</feature>
<dbReference type="Proteomes" id="UP000296733">
    <property type="component" value="Chromosome"/>
</dbReference>
<evidence type="ECO:0000256" key="1">
    <source>
        <dbReference type="ARBA" id="ARBA00008779"/>
    </source>
</evidence>
<dbReference type="InterPro" id="IPR050738">
    <property type="entry name" value="Sulfatase"/>
</dbReference>
<evidence type="ECO:0000256" key="2">
    <source>
        <dbReference type="SAM" id="MobiDB-lite"/>
    </source>
</evidence>